<feature type="region of interest" description="Disordered" evidence="1">
    <location>
        <begin position="256"/>
        <end position="278"/>
    </location>
</feature>
<sequence>MTSKSWMKTQAPDPTRLPAEVNPEVPSIARVYDYFLGGKDNFPADRAAAAAVETVFPQGRQLGRESRLLLRRATRELVRSGVRQFLDIGSGLPTAGNVHEIAHEIDPQVRVVYVDNDPVVLAHGRALLADDGATTTVVQADLRHPDGIFDHPEVRALLDFDQPVAVFMASVLHHLDDADDPWGIVAQIRDRLSSGSHVLVTHFYDSGDPRCREIEQALVQGGLGSGWFRTTEQIERFFEGMELLEPGVVAANEWRPDEETPRDSDTHRMLAGGLARKP</sequence>
<dbReference type="EMBL" id="CP051627">
    <property type="protein sequence ID" value="UPT20778.1"/>
    <property type="molecule type" value="Genomic_DNA"/>
</dbReference>
<dbReference type="Pfam" id="PF04672">
    <property type="entry name" value="Methyltransf_19"/>
    <property type="match status" value="1"/>
</dbReference>
<keyword evidence="2" id="KW-0808">Transferase</keyword>
<keyword evidence="3" id="KW-1185">Reference proteome</keyword>
<dbReference type="Proteomes" id="UP000832041">
    <property type="component" value="Chromosome"/>
</dbReference>
<name>A0ABY4L386_THEAE</name>
<evidence type="ECO:0000313" key="3">
    <source>
        <dbReference type="Proteomes" id="UP000832041"/>
    </source>
</evidence>
<reference evidence="2 3" key="1">
    <citation type="submission" date="2020-04" db="EMBL/GenBank/DDBJ databases">
        <title>Thermobifida alba genome sequencing and assembly.</title>
        <authorList>
            <person name="Luzics S."/>
            <person name="Horvath B."/>
            <person name="Nagy I."/>
            <person name="Toth A."/>
            <person name="Nagy I."/>
            <person name="Kukolya J."/>
        </authorList>
    </citation>
    <scope>NUCLEOTIDE SEQUENCE [LARGE SCALE GENOMIC DNA]</scope>
    <source>
        <strain evidence="2 3">DSM 43795</strain>
    </source>
</reference>
<accession>A0ABY4L386</accession>
<protein>
    <submittedName>
        <fullName evidence="2">SAM-dependent methyltransferase</fullName>
    </submittedName>
</protein>
<evidence type="ECO:0000256" key="1">
    <source>
        <dbReference type="SAM" id="MobiDB-lite"/>
    </source>
</evidence>
<dbReference type="GO" id="GO:0008168">
    <property type="term" value="F:methyltransferase activity"/>
    <property type="evidence" value="ECO:0007669"/>
    <property type="project" value="UniProtKB-KW"/>
</dbReference>
<dbReference type="InterPro" id="IPR029063">
    <property type="entry name" value="SAM-dependent_MTases_sf"/>
</dbReference>
<dbReference type="SUPFAM" id="SSF53335">
    <property type="entry name" value="S-adenosyl-L-methionine-dependent methyltransferases"/>
    <property type="match status" value="1"/>
</dbReference>
<gene>
    <name evidence="2" type="ORF">FOF52_07235</name>
</gene>
<organism evidence="2 3">
    <name type="scientific">Thermobifida alba</name>
    <name type="common">Thermomonospora alba</name>
    <dbReference type="NCBI Taxonomy" id="53522"/>
    <lineage>
        <taxon>Bacteria</taxon>
        <taxon>Bacillati</taxon>
        <taxon>Actinomycetota</taxon>
        <taxon>Actinomycetes</taxon>
        <taxon>Streptosporangiales</taxon>
        <taxon>Nocardiopsidaceae</taxon>
        <taxon>Thermobifida</taxon>
    </lineage>
</organism>
<dbReference type="GO" id="GO:0032259">
    <property type="term" value="P:methylation"/>
    <property type="evidence" value="ECO:0007669"/>
    <property type="project" value="UniProtKB-KW"/>
</dbReference>
<dbReference type="Gene3D" id="3.40.50.150">
    <property type="entry name" value="Vaccinia Virus protein VP39"/>
    <property type="match status" value="1"/>
</dbReference>
<dbReference type="CDD" id="cd02440">
    <property type="entry name" value="AdoMet_MTases"/>
    <property type="match status" value="1"/>
</dbReference>
<dbReference type="PIRSF" id="PIRSF017393">
    <property type="entry name" value="MTase_SAV2177"/>
    <property type="match status" value="1"/>
</dbReference>
<dbReference type="InterPro" id="IPR006764">
    <property type="entry name" value="SAM_dep_MeTrfase_SAV2177_type"/>
</dbReference>
<feature type="compositionally biased region" description="Basic and acidic residues" evidence="1">
    <location>
        <begin position="256"/>
        <end position="268"/>
    </location>
</feature>
<evidence type="ECO:0000313" key="2">
    <source>
        <dbReference type="EMBL" id="UPT20778.1"/>
    </source>
</evidence>
<feature type="region of interest" description="Disordered" evidence="1">
    <location>
        <begin position="1"/>
        <end position="20"/>
    </location>
</feature>
<keyword evidence="2" id="KW-0489">Methyltransferase</keyword>
<dbReference type="RefSeq" id="WP_248593063.1">
    <property type="nucleotide sequence ID" value="NZ_BAABEB010000027.1"/>
</dbReference>
<proteinExistence type="predicted"/>